<dbReference type="InterPro" id="IPR027871">
    <property type="entry name" value="DUF4603"/>
</dbReference>
<accession>A0AAW0Z982</accession>
<dbReference type="Pfam" id="PF15376">
    <property type="entry name" value="DUF4603"/>
    <property type="match status" value="1"/>
</dbReference>
<sequence>MRNPALHLVGIATSPGGREVFGTRAEEELRQWLEARLDALGIDPVAYSRFVLSLLRCPDSALSPPVEAVGTSRNTGRRIRARSKAKLPSQGNREQRRAVVQCLTSAADNTCGVETLVDELCKKLRDLEGGGSHEKEEEFKKSDSENKTSLESLTPRDRALRYYAAFPALQPTTLKKFSQRKDKNFGNNNNNNNKINGVNYNNNKNANKSRNKKTKMSISIDSRRSEEKQSFGFAKSMEREREKELELELDKLRLAQLQAKFDESLEALWDSGPGNAQDTASIWAAPTLSIPSEPLWPADTTETIFTLSTSDNGYATDTPYQESIVDDSPLIPWDIDLISIEDYADECSNKNKSENNVNWSDSAMDGSWCWKGLGSNLATLGHSPQRDSCFFPIAPRKTPIGTCKESRSNLKVNSLPEPDEDLLTSARTHFRPIKDDGQWADGTTFPVNNTLERVAYRRSESGNLLYLPGGESPYMEYRENDSPLPPISSNLTLKFRVRQCDKCVQTDPIRSPVKRRILSEQDNFHYTPNGVEDTVIREEEKVEKDCCTSDQLGCVRSNVPLHNDRKRRHSSSFGCQPLTTLRPLTL</sequence>
<name>A0AAW0Z982_9HYME</name>
<protein>
    <submittedName>
        <fullName evidence="2">Uncharacterized protein</fullName>
    </submittedName>
</protein>
<gene>
    <name evidence="2" type="ORF">QLX08_011593</name>
</gene>
<feature type="region of interest" description="Disordered" evidence="1">
    <location>
        <begin position="179"/>
        <end position="221"/>
    </location>
</feature>
<keyword evidence="3" id="KW-1185">Reference proteome</keyword>
<dbReference type="Proteomes" id="UP001432146">
    <property type="component" value="Unassembled WGS sequence"/>
</dbReference>
<feature type="region of interest" description="Disordered" evidence="1">
    <location>
        <begin position="131"/>
        <end position="153"/>
    </location>
</feature>
<dbReference type="EMBL" id="JAWNGG020000449">
    <property type="protein sequence ID" value="KAK9293471.1"/>
    <property type="molecule type" value="Genomic_DNA"/>
</dbReference>
<feature type="compositionally biased region" description="Basic residues" evidence="1">
    <location>
        <begin position="75"/>
        <end position="85"/>
    </location>
</feature>
<reference evidence="2 3" key="1">
    <citation type="submission" date="2024-05" db="EMBL/GenBank/DDBJ databases">
        <title>The nuclear and mitochondrial genome assemblies of Tetragonisca angustula (Apidae: Meliponini), a tiny yet remarkable pollinator in the Neotropics.</title>
        <authorList>
            <person name="Ferrari R."/>
            <person name="Ricardo P.C."/>
            <person name="Dias F.C."/>
            <person name="Araujo N.S."/>
            <person name="Soares D.O."/>
            <person name="Zhou Q.-S."/>
            <person name="Zhu C.-D."/>
            <person name="Coutinho L."/>
            <person name="Airas M.C."/>
            <person name="Batista T.M."/>
        </authorList>
    </citation>
    <scope>NUCLEOTIDE SEQUENCE [LARGE SCALE GENOMIC DNA]</scope>
    <source>
        <strain evidence="2">ASF017062</strain>
        <tissue evidence="2">Abdomen</tissue>
    </source>
</reference>
<evidence type="ECO:0000313" key="3">
    <source>
        <dbReference type="Proteomes" id="UP001432146"/>
    </source>
</evidence>
<organism evidence="2 3">
    <name type="scientific">Tetragonisca angustula</name>
    <dbReference type="NCBI Taxonomy" id="166442"/>
    <lineage>
        <taxon>Eukaryota</taxon>
        <taxon>Metazoa</taxon>
        <taxon>Ecdysozoa</taxon>
        <taxon>Arthropoda</taxon>
        <taxon>Hexapoda</taxon>
        <taxon>Insecta</taxon>
        <taxon>Pterygota</taxon>
        <taxon>Neoptera</taxon>
        <taxon>Endopterygota</taxon>
        <taxon>Hymenoptera</taxon>
        <taxon>Apocrita</taxon>
        <taxon>Aculeata</taxon>
        <taxon>Apoidea</taxon>
        <taxon>Anthophila</taxon>
        <taxon>Apidae</taxon>
        <taxon>Tetragonisca</taxon>
    </lineage>
</organism>
<dbReference type="PANTHER" id="PTHR17611:SF3">
    <property type="entry name" value="DNA SEGMENT, CHR 5, ERATO DOI 579, EXPRESSED"/>
    <property type="match status" value="1"/>
</dbReference>
<comment type="caution">
    <text evidence="2">The sequence shown here is derived from an EMBL/GenBank/DDBJ whole genome shotgun (WGS) entry which is preliminary data.</text>
</comment>
<dbReference type="AlphaFoldDB" id="A0AAW0Z982"/>
<evidence type="ECO:0000256" key="1">
    <source>
        <dbReference type="SAM" id="MobiDB-lite"/>
    </source>
</evidence>
<evidence type="ECO:0000313" key="2">
    <source>
        <dbReference type="EMBL" id="KAK9293471.1"/>
    </source>
</evidence>
<dbReference type="PANTHER" id="PTHR17611">
    <property type="entry name" value="DNA SEGMENT, CHR 5, ERATO DOI 579, EXPRESSED"/>
    <property type="match status" value="1"/>
</dbReference>
<feature type="compositionally biased region" description="Low complexity" evidence="1">
    <location>
        <begin position="185"/>
        <end position="206"/>
    </location>
</feature>
<feature type="region of interest" description="Disordered" evidence="1">
    <location>
        <begin position="64"/>
        <end position="94"/>
    </location>
</feature>
<proteinExistence type="predicted"/>